<reference evidence="1" key="1">
    <citation type="submission" date="2018-05" db="EMBL/GenBank/DDBJ databases">
        <authorList>
            <person name="Lanie J.A."/>
            <person name="Ng W.-L."/>
            <person name="Kazmierczak K.M."/>
            <person name="Andrzejewski T.M."/>
            <person name="Davidsen T.M."/>
            <person name="Wayne K.J."/>
            <person name="Tettelin H."/>
            <person name="Glass J.I."/>
            <person name="Rusch D."/>
            <person name="Podicherti R."/>
            <person name="Tsui H.-C.T."/>
            <person name="Winkler M.E."/>
        </authorList>
    </citation>
    <scope>NUCLEOTIDE SEQUENCE</scope>
</reference>
<dbReference type="InterPro" id="IPR014722">
    <property type="entry name" value="Rib_uL2_dom2"/>
</dbReference>
<dbReference type="EMBL" id="UINC01096725">
    <property type="protein sequence ID" value="SVC53853.1"/>
    <property type="molecule type" value="Genomic_DNA"/>
</dbReference>
<accession>A0A382MXS6</accession>
<name>A0A382MXS6_9ZZZZ</name>
<sequence>MSPIKVGNCLPMGNIPMGSVIHCIELKSGKG</sequence>
<evidence type="ECO:0000313" key="1">
    <source>
        <dbReference type="EMBL" id="SVC53853.1"/>
    </source>
</evidence>
<proteinExistence type="predicted"/>
<dbReference type="InterPro" id="IPR008991">
    <property type="entry name" value="Translation_prot_SH3-like_sf"/>
</dbReference>
<evidence type="ECO:0008006" key="2">
    <source>
        <dbReference type="Google" id="ProtNLM"/>
    </source>
</evidence>
<gene>
    <name evidence="1" type="ORF">METZ01_LOCUS306707</name>
</gene>
<dbReference type="AlphaFoldDB" id="A0A382MXS6"/>
<protein>
    <recommendedName>
        <fullName evidence="2">Ribosomal protein L2 C-terminal domain-containing protein</fullName>
    </recommendedName>
</protein>
<organism evidence="1">
    <name type="scientific">marine metagenome</name>
    <dbReference type="NCBI Taxonomy" id="408172"/>
    <lineage>
        <taxon>unclassified sequences</taxon>
        <taxon>metagenomes</taxon>
        <taxon>ecological metagenomes</taxon>
    </lineage>
</organism>
<dbReference type="SUPFAM" id="SSF50104">
    <property type="entry name" value="Translation proteins SH3-like domain"/>
    <property type="match status" value="1"/>
</dbReference>
<feature type="non-terminal residue" evidence="1">
    <location>
        <position position="31"/>
    </location>
</feature>
<dbReference type="Gene3D" id="2.30.30.30">
    <property type="match status" value="1"/>
</dbReference>